<dbReference type="Gene3D" id="3.40.1000.10">
    <property type="entry name" value="Mog1/PsbP, alpha/beta/alpha sandwich"/>
    <property type="match status" value="1"/>
</dbReference>
<dbReference type="InParanoid" id="D8LPY6"/>
<evidence type="ECO:0000313" key="5">
    <source>
        <dbReference type="Proteomes" id="UP000002630"/>
    </source>
</evidence>
<dbReference type="EMBL" id="FN649735">
    <property type="protein sequence ID" value="CBN74878.1"/>
    <property type="molecule type" value="Genomic_DNA"/>
</dbReference>
<dbReference type="EMBL" id="FN648774">
    <property type="protein sequence ID" value="CBN74878.1"/>
    <property type="molecule type" value="Genomic_DNA"/>
</dbReference>
<dbReference type="STRING" id="2880.D8LPY6"/>
<dbReference type="SUPFAM" id="SSF55724">
    <property type="entry name" value="Mog1p/PsbP-like"/>
    <property type="match status" value="1"/>
</dbReference>
<dbReference type="GO" id="GO:0005509">
    <property type="term" value="F:calcium ion binding"/>
    <property type="evidence" value="ECO:0007669"/>
    <property type="project" value="InterPro"/>
</dbReference>
<feature type="coiled-coil region" evidence="1">
    <location>
        <begin position="169"/>
        <end position="204"/>
    </location>
</feature>
<dbReference type="PANTHER" id="PTHR31407">
    <property type="match status" value="1"/>
</dbReference>
<dbReference type="OrthoDB" id="414405at2759"/>
<protein>
    <recommendedName>
        <fullName evidence="3">PsbP C-terminal domain-containing protein</fullName>
    </recommendedName>
</protein>
<name>D8LPY6_ECTSI</name>
<dbReference type="InterPro" id="IPR016123">
    <property type="entry name" value="Mog1/PsbP_a/b/a-sand"/>
</dbReference>
<proteinExistence type="predicted"/>
<evidence type="ECO:0000256" key="1">
    <source>
        <dbReference type="SAM" id="Coils"/>
    </source>
</evidence>
<accession>D8LPY6</accession>
<evidence type="ECO:0000256" key="2">
    <source>
        <dbReference type="SAM" id="MobiDB-lite"/>
    </source>
</evidence>
<keyword evidence="5" id="KW-1185">Reference proteome</keyword>
<dbReference type="Pfam" id="PF01789">
    <property type="entry name" value="PsbP"/>
    <property type="match status" value="1"/>
</dbReference>
<dbReference type="PANTHER" id="PTHR31407:SF16">
    <property type="entry name" value="PSBP DOMAIN-CONTAINING PROTEIN 7, CHLOROPLASTIC"/>
    <property type="match status" value="1"/>
</dbReference>
<evidence type="ECO:0000313" key="4">
    <source>
        <dbReference type="EMBL" id="CBN74878.1"/>
    </source>
</evidence>
<evidence type="ECO:0000259" key="3">
    <source>
        <dbReference type="Pfam" id="PF01789"/>
    </source>
</evidence>
<feature type="domain" description="PsbP C-terminal" evidence="3">
    <location>
        <begin position="318"/>
        <end position="504"/>
    </location>
</feature>
<dbReference type="GO" id="GO:0019898">
    <property type="term" value="C:extrinsic component of membrane"/>
    <property type="evidence" value="ECO:0007669"/>
    <property type="project" value="InterPro"/>
</dbReference>
<dbReference type="Proteomes" id="UP000002630">
    <property type="component" value="Linkage Group LG10"/>
</dbReference>
<dbReference type="eggNOG" id="ENOG502QS0I">
    <property type="taxonomic scope" value="Eukaryota"/>
</dbReference>
<feature type="region of interest" description="Disordered" evidence="2">
    <location>
        <begin position="33"/>
        <end position="58"/>
    </location>
</feature>
<dbReference type="InterPro" id="IPR002683">
    <property type="entry name" value="PsbP_C"/>
</dbReference>
<sequence length="515" mass="55524">MFLALTVVLPHNTGSTATAPPPPAATLKALARSTRSPSRGPWCGRTRRAAGSVAGGGGAGKGAGALDGQFISKLAKRLADSFPLLTTEEIKKEVRALLNPETKGDTPAKAPGAREDTLAVLAKDVRELVEDLMDQVGVGSGADDKAGLVELKDVAQKFKGVLRGDPAVVQELRRQVLDDLEEVREEIEELLEVKELSKARAKLEKATAESTEMVLDSAAAALAKGIDKVVNEGKDAIPEGEETEKFQVSTYFFGKENELWDDMRANGVTRERFVRYSLLGGAVALGGNLFGVTSALLGSVAPEASRDLRVDLLFPIGGFKRFYSPEDGYEFMYPDTWVGDSGLALRRQRDLEDLRASPAAVARARQRRSSSAPEVAFGPQGGDGIENVSVVKSELMPGFSLKRTLGDPKEAAEKILSTVIAPPGSGREWELLEAFEDNREPGGLVYQFEYRVQGQRIRKPMRNVGVVAARGSTLFTVTVLAPEESWGGKGGRGEKFRQMANSFRLAWVGWPPDQA</sequence>
<gene>
    <name evidence="4" type="ORF">Esi_0056_0058</name>
</gene>
<keyword evidence="1" id="KW-0175">Coiled coil</keyword>
<dbReference type="GO" id="GO:0009523">
    <property type="term" value="C:photosystem II"/>
    <property type="evidence" value="ECO:0007669"/>
    <property type="project" value="InterPro"/>
</dbReference>
<organism evidence="4 5">
    <name type="scientific">Ectocarpus siliculosus</name>
    <name type="common">Brown alga</name>
    <name type="synonym">Conferva siliculosa</name>
    <dbReference type="NCBI Taxonomy" id="2880"/>
    <lineage>
        <taxon>Eukaryota</taxon>
        <taxon>Sar</taxon>
        <taxon>Stramenopiles</taxon>
        <taxon>Ochrophyta</taxon>
        <taxon>PX clade</taxon>
        <taxon>Phaeophyceae</taxon>
        <taxon>Ectocarpales</taxon>
        <taxon>Ectocarpaceae</taxon>
        <taxon>Ectocarpus</taxon>
    </lineage>
</organism>
<dbReference type="GO" id="GO:0015979">
    <property type="term" value="P:photosynthesis"/>
    <property type="evidence" value="ECO:0007669"/>
    <property type="project" value="InterPro"/>
</dbReference>
<dbReference type="AlphaFoldDB" id="D8LPY6"/>
<reference evidence="4 5" key="1">
    <citation type="journal article" date="2010" name="Nature">
        <title>The Ectocarpus genome and the independent evolution of multicellularity in brown algae.</title>
        <authorList>
            <person name="Cock J.M."/>
            <person name="Sterck L."/>
            <person name="Rouze P."/>
            <person name="Scornet D."/>
            <person name="Allen A.E."/>
            <person name="Amoutzias G."/>
            <person name="Anthouard V."/>
            <person name="Artiguenave F."/>
            <person name="Aury J.M."/>
            <person name="Badger J.H."/>
            <person name="Beszteri B."/>
            <person name="Billiau K."/>
            <person name="Bonnet E."/>
            <person name="Bothwell J.H."/>
            <person name="Bowler C."/>
            <person name="Boyen C."/>
            <person name="Brownlee C."/>
            <person name="Carrano C.J."/>
            <person name="Charrier B."/>
            <person name="Cho G.Y."/>
            <person name="Coelho S.M."/>
            <person name="Collen J."/>
            <person name="Corre E."/>
            <person name="Da Silva C."/>
            <person name="Delage L."/>
            <person name="Delaroque N."/>
            <person name="Dittami S.M."/>
            <person name="Doulbeau S."/>
            <person name="Elias M."/>
            <person name="Farnham G."/>
            <person name="Gachon C.M."/>
            <person name="Gschloessl B."/>
            <person name="Heesch S."/>
            <person name="Jabbari K."/>
            <person name="Jubin C."/>
            <person name="Kawai H."/>
            <person name="Kimura K."/>
            <person name="Kloareg B."/>
            <person name="Kupper F.C."/>
            <person name="Lang D."/>
            <person name="Le Bail A."/>
            <person name="Leblanc C."/>
            <person name="Lerouge P."/>
            <person name="Lohr M."/>
            <person name="Lopez P.J."/>
            <person name="Martens C."/>
            <person name="Maumus F."/>
            <person name="Michel G."/>
            <person name="Miranda-Saavedra D."/>
            <person name="Morales J."/>
            <person name="Moreau H."/>
            <person name="Motomura T."/>
            <person name="Nagasato C."/>
            <person name="Napoli C.A."/>
            <person name="Nelson D.R."/>
            <person name="Nyvall-Collen P."/>
            <person name="Peters A.F."/>
            <person name="Pommier C."/>
            <person name="Potin P."/>
            <person name="Poulain J."/>
            <person name="Quesneville H."/>
            <person name="Read B."/>
            <person name="Rensing S.A."/>
            <person name="Ritter A."/>
            <person name="Rousvoal S."/>
            <person name="Samanta M."/>
            <person name="Samson G."/>
            <person name="Schroeder D.C."/>
            <person name="Segurens B."/>
            <person name="Strittmatter M."/>
            <person name="Tonon T."/>
            <person name="Tregear J.W."/>
            <person name="Valentin K."/>
            <person name="von Dassow P."/>
            <person name="Yamagishi T."/>
            <person name="Van de Peer Y."/>
            <person name="Wincker P."/>
        </authorList>
    </citation>
    <scope>NUCLEOTIDE SEQUENCE [LARGE SCALE GENOMIC DNA]</scope>
    <source>
        <strain evidence="5">Ec32 / CCAP1310/4</strain>
    </source>
</reference>